<evidence type="ECO:0000256" key="5">
    <source>
        <dbReference type="ARBA" id="ARBA00023163"/>
    </source>
</evidence>
<keyword evidence="3" id="KW-0805">Transcription regulation</keyword>
<comment type="similarity">
    <text evidence="1">In the C-terminal section; belongs to the class-I pyridoxal-phosphate-dependent aminotransferase family.</text>
</comment>
<dbReference type="CDD" id="cd00609">
    <property type="entry name" value="AAT_like"/>
    <property type="match status" value="1"/>
</dbReference>
<dbReference type="GO" id="GO:0030170">
    <property type="term" value="F:pyridoxal phosphate binding"/>
    <property type="evidence" value="ECO:0007669"/>
    <property type="project" value="InterPro"/>
</dbReference>
<evidence type="ECO:0000256" key="2">
    <source>
        <dbReference type="ARBA" id="ARBA00022898"/>
    </source>
</evidence>
<dbReference type="Pfam" id="PF00155">
    <property type="entry name" value="Aminotran_1_2"/>
    <property type="match status" value="1"/>
</dbReference>
<dbReference type="InterPro" id="IPR036390">
    <property type="entry name" value="WH_DNA-bd_sf"/>
</dbReference>
<reference evidence="8 9" key="1">
    <citation type="submission" date="2019-07" db="EMBL/GenBank/DDBJ databases">
        <title>R&amp;d 2014.</title>
        <authorList>
            <person name="Klenk H.-P."/>
        </authorList>
    </citation>
    <scope>NUCLEOTIDE SEQUENCE [LARGE SCALE GENOMIC DNA]</scope>
    <source>
        <strain evidence="8 9">DSM 43868</strain>
    </source>
</reference>
<feature type="region of interest" description="Disordered" evidence="6">
    <location>
        <begin position="1"/>
        <end position="25"/>
    </location>
</feature>
<dbReference type="GO" id="GO:0003700">
    <property type="term" value="F:DNA-binding transcription factor activity"/>
    <property type="evidence" value="ECO:0007669"/>
    <property type="project" value="InterPro"/>
</dbReference>
<dbReference type="CDD" id="cd07377">
    <property type="entry name" value="WHTH_GntR"/>
    <property type="match status" value="1"/>
</dbReference>
<dbReference type="Proteomes" id="UP000319825">
    <property type="component" value="Unassembled WGS sequence"/>
</dbReference>
<dbReference type="PROSITE" id="PS50949">
    <property type="entry name" value="HTH_GNTR"/>
    <property type="match status" value="1"/>
</dbReference>
<dbReference type="PRINTS" id="PR00035">
    <property type="entry name" value="HTHGNTR"/>
</dbReference>
<dbReference type="InterPro" id="IPR004839">
    <property type="entry name" value="Aminotransferase_I/II_large"/>
</dbReference>
<evidence type="ECO:0000256" key="1">
    <source>
        <dbReference type="ARBA" id="ARBA00005384"/>
    </source>
</evidence>
<gene>
    <name evidence="8" type="ORF">JD77_00871</name>
</gene>
<dbReference type="GO" id="GO:0003677">
    <property type="term" value="F:DNA binding"/>
    <property type="evidence" value="ECO:0007669"/>
    <property type="project" value="UniProtKB-KW"/>
</dbReference>
<dbReference type="InterPro" id="IPR000524">
    <property type="entry name" value="Tscrpt_reg_HTH_GntR"/>
</dbReference>
<dbReference type="InterPro" id="IPR015421">
    <property type="entry name" value="PyrdxlP-dep_Trfase_major"/>
</dbReference>
<comment type="caution">
    <text evidence="8">The sequence shown here is derived from an EMBL/GenBank/DDBJ whole genome shotgun (WGS) entry which is preliminary data.</text>
</comment>
<dbReference type="GO" id="GO:0008483">
    <property type="term" value="F:transaminase activity"/>
    <property type="evidence" value="ECO:0007669"/>
    <property type="project" value="UniProtKB-KW"/>
</dbReference>
<dbReference type="SMART" id="SM00345">
    <property type="entry name" value="HTH_GNTR"/>
    <property type="match status" value="1"/>
</dbReference>
<dbReference type="EMBL" id="VLKE01000001">
    <property type="protein sequence ID" value="TWH65930.1"/>
    <property type="molecule type" value="Genomic_DNA"/>
</dbReference>
<evidence type="ECO:0000256" key="6">
    <source>
        <dbReference type="SAM" id="MobiDB-lite"/>
    </source>
</evidence>
<evidence type="ECO:0000256" key="3">
    <source>
        <dbReference type="ARBA" id="ARBA00023015"/>
    </source>
</evidence>
<keyword evidence="4" id="KW-0238">DNA-binding</keyword>
<keyword evidence="5" id="KW-0804">Transcription</keyword>
<dbReference type="Pfam" id="PF00392">
    <property type="entry name" value="GntR"/>
    <property type="match status" value="1"/>
</dbReference>
<dbReference type="AlphaFoldDB" id="A0A562I4K4"/>
<dbReference type="PANTHER" id="PTHR46577">
    <property type="entry name" value="HTH-TYPE TRANSCRIPTIONAL REGULATORY PROTEIN GABR"/>
    <property type="match status" value="1"/>
</dbReference>
<dbReference type="SUPFAM" id="SSF46785">
    <property type="entry name" value="Winged helix' DNA-binding domain"/>
    <property type="match status" value="1"/>
</dbReference>
<keyword evidence="8" id="KW-0032">Aminotransferase</keyword>
<dbReference type="OrthoDB" id="594134at2"/>
<dbReference type="InterPro" id="IPR015424">
    <property type="entry name" value="PyrdxlP-dep_Trfase"/>
</dbReference>
<keyword evidence="9" id="KW-1185">Reference proteome</keyword>
<evidence type="ECO:0000256" key="4">
    <source>
        <dbReference type="ARBA" id="ARBA00023125"/>
    </source>
</evidence>
<name>A0A562I4K4_MICOL</name>
<proteinExistence type="inferred from homology"/>
<dbReference type="PANTHER" id="PTHR46577:SF1">
    <property type="entry name" value="HTH-TYPE TRANSCRIPTIONAL REGULATORY PROTEIN GABR"/>
    <property type="match status" value="1"/>
</dbReference>
<dbReference type="InterPro" id="IPR051446">
    <property type="entry name" value="HTH_trans_reg/aminotransferase"/>
</dbReference>
<evidence type="ECO:0000259" key="7">
    <source>
        <dbReference type="PROSITE" id="PS50949"/>
    </source>
</evidence>
<protein>
    <submittedName>
        <fullName evidence="8">GntR family transcriptional regulator/MocR family aminotransferase</fullName>
    </submittedName>
</protein>
<organism evidence="8 9">
    <name type="scientific">Micromonospora olivasterospora</name>
    <dbReference type="NCBI Taxonomy" id="1880"/>
    <lineage>
        <taxon>Bacteria</taxon>
        <taxon>Bacillati</taxon>
        <taxon>Actinomycetota</taxon>
        <taxon>Actinomycetes</taxon>
        <taxon>Micromonosporales</taxon>
        <taxon>Micromonosporaceae</taxon>
        <taxon>Micromonospora</taxon>
    </lineage>
</organism>
<evidence type="ECO:0000313" key="9">
    <source>
        <dbReference type="Proteomes" id="UP000319825"/>
    </source>
</evidence>
<accession>A0A562I4K4</accession>
<dbReference type="Gene3D" id="1.10.10.10">
    <property type="entry name" value="Winged helix-like DNA-binding domain superfamily/Winged helix DNA-binding domain"/>
    <property type="match status" value="1"/>
</dbReference>
<sequence length="488" mass="51781">MACALSRPLPSRHGRQPVDPQASYDPRVTAADRAGLDLFVEIARQGPRRAAVEDALREAIRSGRLPARTRLPSSRDLAGQLGLARGTVTHAYAQLVAEGWLEGATGRGTWVADGAAAPLRTPAPPATLPPPAAYDLRPGRPDVAAFPREAWGRELMRVMRDAPAAAFGYGDPRGRPELRATLAAYLGRVRGVRVDPAHLVVCSGYTQALNLLTDVLADAGARTAAMEDPAIPQHVAVVGRRLSIVDARVDAAGIVLSGPAPDVVVCTPAHQFPRGVTMAPARRAELLTLASNDGTWIIEDDYDGEFRYARPAVGALQGRRPDKVIYVGTASKSLGPAVRLGWIACPPELVEPLTAAKQLADRQTGPIDQLALAGLIDSGAYDRHLRAARSSYRRRLDALTTAVADRLPGARLAGVAAGLQTILEIPGADERDLQQRLRAASVHVHVLGDYLRHTPSDGRHASLVIGFATPPAHAYGPAVTTLLDTLAP</sequence>
<keyword evidence="2" id="KW-0663">Pyridoxal phosphate</keyword>
<evidence type="ECO:0000313" key="8">
    <source>
        <dbReference type="EMBL" id="TWH65930.1"/>
    </source>
</evidence>
<feature type="domain" description="HTH gntR-type" evidence="7">
    <location>
        <begin position="46"/>
        <end position="114"/>
    </location>
</feature>
<dbReference type="SUPFAM" id="SSF53383">
    <property type="entry name" value="PLP-dependent transferases"/>
    <property type="match status" value="1"/>
</dbReference>
<dbReference type="InterPro" id="IPR036388">
    <property type="entry name" value="WH-like_DNA-bd_sf"/>
</dbReference>
<keyword evidence="8" id="KW-0808">Transferase</keyword>
<dbReference type="Gene3D" id="3.40.640.10">
    <property type="entry name" value="Type I PLP-dependent aspartate aminotransferase-like (Major domain)"/>
    <property type="match status" value="1"/>
</dbReference>